<reference evidence="1" key="1">
    <citation type="submission" date="2024-08" db="EMBL/GenBank/DDBJ databases">
        <title>Phylogenomic analyses of a clade within the roseobacter group suggest taxonomic reassignments of species of the genera Aestuariivita, Citreicella, Loktanella, Nautella, Pelagibaca, Ruegeria, Thalassobius, Thiobacimonas and Tropicibacter, and the proposal o.</title>
        <authorList>
            <person name="Jeon C.O."/>
        </authorList>
    </citation>
    <scope>NUCLEOTIDE SEQUENCE</scope>
    <source>
        <strain evidence="1">SS1-5</strain>
        <plasmid evidence="1">pSS1-5</plasmid>
    </source>
</reference>
<name>A0AAN0M5X7_9RHOB</name>
<gene>
    <name evidence="1" type="ORF">AABB31_00850</name>
</gene>
<organism evidence="1 2">
    <name type="scientific">Yoonia rhodophyticola</name>
    <dbReference type="NCBI Taxonomy" id="3137370"/>
    <lineage>
        <taxon>Bacteria</taxon>
        <taxon>Pseudomonadati</taxon>
        <taxon>Pseudomonadota</taxon>
        <taxon>Alphaproteobacteria</taxon>
        <taxon>Rhodobacterales</taxon>
        <taxon>Paracoccaceae</taxon>
        <taxon>Yoonia</taxon>
    </lineage>
</organism>
<dbReference type="KEGG" id="yrh:AABB31_00850"/>
<protein>
    <submittedName>
        <fullName evidence="1">Uncharacterized protein</fullName>
    </submittedName>
</protein>
<geneLocation type="plasmid" evidence="1 2">
    <name>pSS1-5</name>
</geneLocation>
<accession>A0AAN0M5X7</accession>
<dbReference type="Proteomes" id="UP001470809">
    <property type="component" value="Plasmid pSS1-5"/>
</dbReference>
<sequence>MGVLMTERMVVPDASAAFAAAQGNTVPTFGRRDRRMCMQVITFDHATVVLAE</sequence>
<keyword evidence="1" id="KW-0614">Plasmid</keyword>
<dbReference type="AlphaFoldDB" id="A0AAN0M5X7"/>
<dbReference type="EMBL" id="CP151764">
    <property type="protein sequence ID" value="WZU65691.1"/>
    <property type="molecule type" value="Genomic_DNA"/>
</dbReference>
<keyword evidence="2" id="KW-1185">Reference proteome</keyword>
<proteinExistence type="predicted"/>
<evidence type="ECO:0000313" key="1">
    <source>
        <dbReference type="EMBL" id="WZU65691.1"/>
    </source>
</evidence>
<evidence type="ECO:0000313" key="2">
    <source>
        <dbReference type="Proteomes" id="UP001470809"/>
    </source>
</evidence>
<dbReference type="RefSeq" id="WP_342075029.1">
    <property type="nucleotide sequence ID" value="NZ_CP151764.2"/>
</dbReference>